<organism evidence="2 3">
    <name type="scientific">Frankia alni (strain DSM 45986 / CECT 9034 / ACN14a)</name>
    <dbReference type="NCBI Taxonomy" id="326424"/>
    <lineage>
        <taxon>Bacteria</taxon>
        <taxon>Bacillati</taxon>
        <taxon>Actinomycetota</taxon>
        <taxon>Actinomycetes</taxon>
        <taxon>Frankiales</taxon>
        <taxon>Frankiaceae</taxon>
        <taxon>Frankia</taxon>
    </lineage>
</organism>
<dbReference type="InterPro" id="IPR049945">
    <property type="entry name" value="AAA_22"/>
</dbReference>
<dbReference type="OrthoDB" id="9812579at2"/>
<name>Q0RU68_FRAAA</name>
<dbReference type="Gene3D" id="1.10.10.10">
    <property type="entry name" value="Winged helix-like DNA-binding domain superfamily/Winged helix DNA-binding domain"/>
    <property type="match status" value="1"/>
</dbReference>
<dbReference type="Gene3D" id="3.40.50.300">
    <property type="entry name" value="P-loop containing nucleotide triphosphate hydrolases"/>
    <property type="match status" value="1"/>
</dbReference>
<dbReference type="InterPro" id="IPR011990">
    <property type="entry name" value="TPR-like_helical_dom_sf"/>
</dbReference>
<dbReference type="HOGENOM" id="CLU_004665_5_3_11"/>
<dbReference type="Proteomes" id="UP000000657">
    <property type="component" value="Chromosome"/>
</dbReference>
<dbReference type="GO" id="GO:0016887">
    <property type="term" value="F:ATP hydrolysis activity"/>
    <property type="evidence" value="ECO:0007669"/>
    <property type="project" value="InterPro"/>
</dbReference>
<dbReference type="Gene3D" id="1.25.40.10">
    <property type="entry name" value="Tetratricopeptide repeat domain"/>
    <property type="match status" value="1"/>
</dbReference>
<dbReference type="eggNOG" id="COG3903">
    <property type="taxonomic scope" value="Bacteria"/>
</dbReference>
<dbReference type="Pfam" id="PF13401">
    <property type="entry name" value="AAA_22"/>
    <property type="match status" value="1"/>
</dbReference>
<gene>
    <name evidence="2" type="ordered locus">FRAAL0198</name>
</gene>
<dbReference type="PANTHER" id="PTHR47691">
    <property type="entry name" value="REGULATOR-RELATED"/>
    <property type="match status" value="1"/>
</dbReference>
<accession>Q0RU68</accession>
<dbReference type="PROSITE" id="PS50043">
    <property type="entry name" value="HTH_LUXR_2"/>
    <property type="match status" value="1"/>
</dbReference>
<sequence>MTCSPVPADLTRFVGREQECVQIAELLSCSRLMTLTGPGGVGKTRLAKEVLRRQAGDLVDSVVFVELAEVAHGDQVTAAIAAALGLALDSGGESLPSLGRALQERDILLVLDNCEHLLAACGRLMGALLPAAPGVRVLATSREPLGIFGERTWRVPPLSLPAPSSNSAADSDAVKLFLDRALSVAPDFVVTADRLRMVGELCRRLDGIPLAIELAAVRTRSFDLPQMLSDDVPIFRVLDRGNEAGPLRHHTLRKAIEWSHDLCTPQEQALWSRLAIFSGSFSLAAAREVCAGDGLTGDEIVPLIGNLVEKSVVTCNVIEAAPRYRLLESLRVFGLERCEQVETWRRRHRDHYLGLALESTHTSTGDEQLVTVRRLQGELPNIRSAVGYSLSRSSERLIGLEMTGALWFYWNACGHLRDGCRWLQRALAENPESTPARAKALWVLGWYEMVQGDKANARLHLEAARDMGRAIGDASAAATAMQFLGTLEELDGNSEGALLLLEDAQRRHRKAGEDGALSILCGAQLAMLHTLAGRIDEGRRQCDVAVAQAEAHDERWAASWAHWNRGLVHHFAGEPARSVESLRIALTAKASLRDWLGASACVEVMVWDAVDLGRLEYAARLLGIGRMLCRAMGGRQPLFGSAFLTARRAEYVEGIRHATGVENFQREFAAGLALDIEEAIDFVLDMSSVRASLTVPPDRSHGDALTAREREISRLIYQGLSNADIAGSLTISRRTVEGHVNRILAKLNFRSRSQVAVWMARREPVESGR</sequence>
<dbReference type="InterPro" id="IPR036388">
    <property type="entry name" value="WH-like_DNA-bd_sf"/>
</dbReference>
<dbReference type="SUPFAM" id="SSF52540">
    <property type="entry name" value="P-loop containing nucleoside triphosphate hydrolases"/>
    <property type="match status" value="1"/>
</dbReference>
<dbReference type="CDD" id="cd06170">
    <property type="entry name" value="LuxR_C_like"/>
    <property type="match status" value="1"/>
</dbReference>
<dbReference type="SUPFAM" id="SSF48452">
    <property type="entry name" value="TPR-like"/>
    <property type="match status" value="1"/>
</dbReference>
<dbReference type="PRINTS" id="PR00364">
    <property type="entry name" value="DISEASERSIST"/>
</dbReference>
<dbReference type="GO" id="GO:0003677">
    <property type="term" value="F:DNA binding"/>
    <property type="evidence" value="ECO:0007669"/>
    <property type="project" value="InterPro"/>
</dbReference>
<dbReference type="eggNOG" id="COG2197">
    <property type="taxonomic scope" value="Bacteria"/>
</dbReference>
<protein>
    <submittedName>
        <fullName evidence="2">Transcriptional regulator</fullName>
    </submittedName>
</protein>
<dbReference type="SUPFAM" id="SSF46894">
    <property type="entry name" value="C-terminal effector domain of the bipartite response regulators"/>
    <property type="match status" value="1"/>
</dbReference>
<proteinExistence type="predicted"/>
<dbReference type="PANTHER" id="PTHR47691:SF3">
    <property type="entry name" value="HTH-TYPE TRANSCRIPTIONAL REGULATOR RV0890C-RELATED"/>
    <property type="match status" value="1"/>
</dbReference>
<reference evidence="2 3" key="1">
    <citation type="journal article" date="2007" name="Genome Res.">
        <title>Genome characteristics of facultatively symbiotic Frankia sp. strains reflect host range and host plant biogeography.</title>
        <authorList>
            <person name="Normand P."/>
            <person name="Lapierre P."/>
            <person name="Tisa L.S."/>
            <person name="Gogarten J.P."/>
            <person name="Alloisio N."/>
            <person name="Bagnarol E."/>
            <person name="Bassi C.A."/>
            <person name="Berry A.M."/>
            <person name="Bickhart D.M."/>
            <person name="Choisne N."/>
            <person name="Couloux A."/>
            <person name="Cournoyer B."/>
            <person name="Cruveiller S."/>
            <person name="Daubin V."/>
            <person name="Demange N."/>
            <person name="Francino M.P."/>
            <person name="Goltsman E."/>
            <person name="Huang Y."/>
            <person name="Kopp O.R."/>
            <person name="Labarre L."/>
            <person name="Lapidus A."/>
            <person name="Lavire C."/>
            <person name="Marechal J."/>
            <person name="Martinez M."/>
            <person name="Mastronunzio J.E."/>
            <person name="Mullin B.C."/>
            <person name="Niemann J."/>
            <person name="Pujic P."/>
            <person name="Rawnsley T."/>
            <person name="Rouy Z."/>
            <person name="Schenowitz C."/>
            <person name="Sellstedt A."/>
            <person name="Tavares F."/>
            <person name="Tomkins J.P."/>
            <person name="Vallenet D."/>
            <person name="Valverde C."/>
            <person name="Wall L.G."/>
            <person name="Wang Y."/>
            <person name="Medigue C."/>
            <person name="Benson D.R."/>
        </authorList>
    </citation>
    <scope>NUCLEOTIDE SEQUENCE [LARGE SCALE GENOMIC DNA]</scope>
    <source>
        <strain evidence="3">DSM 45986 / CECT 9034 / ACN14a</strain>
    </source>
</reference>
<feature type="domain" description="HTH luxR-type" evidence="1">
    <location>
        <begin position="698"/>
        <end position="763"/>
    </location>
</feature>
<evidence type="ECO:0000259" key="1">
    <source>
        <dbReference type="PROSITE" id="PS50043"/>
    </source>
</evidence>
<dbReference type="GO" id="GO:0006355">
    <property type="term" value="P:regulation of DNA-templated transcription"/>
    <property type="evidence" value="ECO:0007669"/>
    <property type="project" value="InterPro"/>
</dbReference>
<dbReference type="PROSITE" id="PS00622">
    <property type="entry name" value="HTH_LUXR_1"/>
    <property type="match status" value="1"/>
</dbReference>
<dbReference type="EMBL" id="CT573213">
    <property type="protein sequence ID" value="CAJ58876.1"/>
    <property type="molecule type" value="Genomic_DNA"/>
</dbReference>
<dbReference type="SMART" id="SM00421">
    <property type="entry name" value="HTH_LUXR"/>
    <property type="match status" value="1"/>
</dbReference>
<dbReference type="STRING" id="326424.FRAAL0198"/>
<dbReference type="PRINTS" id="PR00038">
    <property type="entry name" value="HTHLUXR"/>
</dbReference>
<evidence type="ECO:0000313" key="2">
    <source>
        <dbReference type="EMBL" id="CAJ58876.1"/>
    </source>
</evidence>
<dbReference type="InterPro" id="IPR016032">
    <property type="entry name" value="Sig_transdc_resp-reg_C-effctor"/>
</dbReference>
<evidence type="ECO:0000313" key="3">
    <source>
        <dbReference type="Proteomes" id="UP000000657"/>
    </source>
</evidence>
<dbReference type="Pfam" id="PF00196">
    <property type="entry name" value="GerE"/>
    <property type="match status" value="1"/>
</dbReference>
<dbReference type="RefSeq" id="WP_011601457.1">
    <property type="nucleotide sequence ID" value="NC_008278.1"/>
</dbReference>
<dbReference type="AlphaFoldDB" id="Q0RU68"/>
<dbReference type="InterPro" id="IPR000792">
    <property type="entry name" value="Tscrpt_reg_LuxR_C"/>
</dbReference>
<keyword evidence="3" id="KW-1185">Reference proteome</keyword>
<dbReference type="KEGG" id="fal:FRAAL0198"/>
<dbReference type="InterPro" id="IPR027417">
    <property type="entry name" value="P-loop_NTPase"/>
</dbReference>